<reference evidence="1 2" key="1">
    <citation type="submission" date="2017-06" db="EMBL/GenBank/DDBJ databases">
        <authorList>
            <person name="Kim H.J."/>
            <person name="Triplett B.A."/>
        </authorList>
    </citation>
    <scope>NUCLEOTIDE SEQUENCE [LARGE SCALE GENOMIC DNA]</scope>
    <source>
        <strain evidence="1 2">DSM 29339</strain>
    </source>
</reference>
<dbReference type="Proteomes" id="UP000198426">
    <property type="component" value="Unassembled WGS sequence"/>
</dbReference>
<dbReference type="InterPro" id="IPR027417">
    <property type="entry name" value="P-loop_NTPase"/>
</dbReference>
<organism evidence="1 2">
    <name type="scientific">Tropicimonas sediminicola</name>
    <dbReference type="NCBI Taxonomy" id="1031541"/>
    <lineage>
        <taxon>Bacteria</taxon>
        <taxon>Pseudomonadati</taxon>
        <taxon>Pseudomonadota</taxon>
        <taxon>Alphaproteobacteria</taxon>
        <taxon>Rhodobacterales</taxon>
        <taxon>Roseobacteraceae</taxon>
        <taxon>Tropicimonas</taxon>
    </lineage>
</organism>
<keyword evidence="2" id="KW-1185">Reference proteome</keyword>
<protein>
    <recommendedName>
        <fullName evidence="3">Sulfotransferase family protein</fullName>
    </recommendedName>
</protein>
<evidence type="ECO:0000313" key="1">
    <source>
        <dbReference type="EMBL" id="SNS73046.1"/>
    </source>
</evidence>
<gene>
    <name evidence="1" type="ORF">SAMN05421757_103122</name>
</gene>
<dbReference type="Gene3D" id="3.40.50.300">
    <property type="entry name" value="P-loop containing nucleotide triphosphate hydrolases"/>
    <property type="match status" value="1"/>
</dbReference>
<dbReference type="SUPFAM" id="SSF52540">
    <property type="entry name" value="P-loop containing nucleoside triphosphate hydrolases"/>
    <property type="match status" value="1"/>
</dbReference>
<name>A0A239GUZ8_9RHOB</name>
<evidence type="ECO:0000313" key="2">
    <source>
        <dbReference type="Proteomes" id="UP000198426"/>
    </source>
</evidence>
<dbReference type="EMBL" id="FZOY01000003">
    <property type="protein sequence ID" value="SNS73046.1"/>
    <property type="molecule type" value="Genomic_DNA"/>
</dbReference>
<accession>A0A239GUZ8</accession>
<dbReference type="AlphaFoldDB" id="A0A239GUZ8"/>
<evidence type="ECO:0008006" key="3">
    <source>
        <dbReference type="Google" id="ProtNLM"/>
    </source>
</evidence>
<proteinExistence type="predicted"/>
<sequence>MSTQTVRSSFRSGGVSVDAPAEIWHLSPDTGTECASYRGQTMTRFCIHGIFRSGTNFTRGVLEMNYVCRAEYDSFGWKHSPFPILSAGSRLALPDIPSLFVTRNPFYALSALFTYAERNKRNIRSAADDGMTAFLSAPIVIFDGGAEVSPELYFETPVALWNGLNWNYLSTVGKLPGRVHMRYEDLVARPEETAARVAEALGLERKPGAFEVPQNRMRNLGSNMHNVRKFQTDKAFDLSKTLFSSYGALFSEEDRALVLNGANRDLVERAGYAEFMDRVARGDVPETA</sequence>